<name>A0A2S4VBR5_9BASI</name>
<dbReference type="VEuPathDB" id="FungiDB:PSHT_08541"/>
<proteinExistence type="predicted"/>
<organism evidence="2 3">
    <name type="scientific">Puccinia striiformis</name>
    <dbReference type="NCBI Taxonomy" id="27350"/>
    <lineage>
        <taxon>Eukaryota</taxon>
        <taxon>Fungi</taxon>
        <taxon>Dikarya</taxon>
        <taxon>Basidiomycota</taxon>
        <taxon>Pucciniomycotina</taxon>
        <taxon>Pucciniomycetes</taxon>
        <taxon>Pucciniales</taxon>
        <taxon>Pucciniaceae</taxon>
        <taxon>Puccinia</taxon>
    </lineage>
</organism>
<dbReference type="AlphaFoldDB" id="A0A2S4VBR5"/>
<evidence type="ECO:0000313" key="2">
    <source>
        <dbReference type="EMBL" id="POW06918.1"/>
    </source>
</evidence>
<comment type="caution">
    <text evidence="2">The sequence shown here is derived from an EMBL/GenBank/DDBJ whole genome shotgun (WGS) entry which is preliminary data.</text>
</comment>
<keyword evidence="3" id="KW-1185">Reference proteome</keyword>
<evidence type="ECO:0000313" key="3">
    <source>
        <dbReference type="Proteomes" id="UP000239156"/>
    </source>
</evidence>
<dbReference type="Proteomes" id="UP000239156">
    <property type="component" value="Unassembled WGS sequence"/>
</dbReference>
<keyword evidence="1" id="KW-0732">Signal</keyword>
<dbReference type="VEuPathDB" id="FungiDB:PSTT_08623"/>
<protein>
    <recommendedName>
        <fullName evidence="4">Secreted protein</fullName>
    </recommendedName>
</protein>
<feature type="signal peptide" evidence="1">
    <location>
        <begin position="1"/>
        <end position="24"/>
    </location>
</feature>
<reference evidence="2" key="1">
    <citation type="submission" date="2017-12" db="EMBL/GenBank/DDBJ databases">
        <title>Gene loss provides genomic basis for host adaptation in cereal stripe rust fungi.</title>
        <authorList>
            <person name="Xia C."/>
        </authorList>
    </citation>
    <scope>NUCLEOTIDE SEQUENCE [LARGE SCALE GENOMIC DNA]</scope>
    <source>
        <strain evidence="2">93-210</strain>
    </source>
</reference>
<sequence length="148" mass="16182">MKIFYSSLVVLGLLELIHCTPAYGTQGEKVTNVITYVPAVHKEGFGELQLLINLWISNRTDRNLYAVINGFVGKTGVYCQTCKHFVVAEGCKLPKDTGPGVEITCDQMWSKSGGDKVCKTTAGDDDYTCDGKKDGQKPTVCYGCDQTQ</sequence>
<evidence type="ECO:0008006" key="4">
    <source>
        <dbReference type="Google" id="ProtNLM"/>
    </source>
</evidence>
<accession>A0A2S4VBR5</accession>
<dbReference type="EMBL" id="PKSL01000080">
    <property type="protein sequence ID" value="POW06918.1"/>
    <property type="molecule type" value="Genomic_DNA"/>
</dbReference>
<gene>
    <name evidence="2" type="ORF">PSTT_08623</name>
</gene>
<feature type="chain" id="PRO_5015646237" description="Secreted protein" evidence="1">
    <location>
        <begin position="25"/>
        <end position="148"/>
    </location>
</feature>
<evidence type="ECO:0000256" key="1">
    <source>
        <dbReference type="SAM" id="SignalP"/>
    </source>
</evidence>